<keyword evidence="1" id="KW-0175">Coiled coil</keyword>
<dbReference type="Gene3D" id="1.10.287.110">
    <property type="entry name" value="DnaJ domain"/>
    <property type="match status" value="1"/>
</dbReference>
<accession>A0AAV0M942</accession>
<feature type="region of interest" description="Disordered" evidence="2">
    <location>
        <begin position="162"/>
        <end position="397"/>
    </location>
</feature>
<comment type="caution">
    <text evidence="3">The sequence shown here is derived from an EMBL/GenBank/DDBJ whole genome shotgun (WGS) entry which is preliminary data.</text>
</comment>
<reference evidence="3" key="1">
    <citation type="submission" date="2022-08" db="EMBL/GenBank/DDBJ databases">
        <authorList>
            <person name="Gutierrez-Valencia J."/>
        </authorList>
    </citation>
    <scope>NUCLEOTIDE SEQUENCE</scope>
</reference>
<dbReference type="AlphaFoldDB" id="A0AAV0M942"/>
<dbReference type="PANTHER" id="PTHR36335:SF1">
    <property type="entry name" value="CHAPERONE DNAJ-DOMAIN SUPERFAMILY PROTEIN"/>
    <property type="match status" value="1"/>
</dbReference>
<proteinExistence type="predicted"/>
<protein>
    <recommendedName>
        <fullName evidence="5">J domain-containing protein</fullName>
    </recommendedName>
</protein>
<dbReference type="SUPFAM" id="SSF46565">
    <property type="entry name" value="Chaperone J-domain"/>
    <property type="match status" value="1"/>
</dbReference>
<organism evidence="3 4">
    <name type="scientific">Linum tenue</name>
    <dbReference type="NCBI Taxonomy" id="586396"/>
    <lineage>
        <taxon>Eukaryota</taxon>
        <taxon>Viridiplantae</taxon>
        <taxon>Streptophyta</taxon>
        <taxon>Embryophyta</taxon>
        <taxon>Tracheophyta</taxon>
        <taxon>Spermatophyta</taxon>
        <taxon>Magnoliopsida</taxon>
        <taxon>eudicotyledons</taxon>
        <taxon>Gunneridae</taxon>
        <taxon>Pentapetalae</taxon>
        <taxon>rosids</taxon>
        <taxon>fabids</taxon>
        <taxon>Malpighiales</taxon>
        <taxon>Linaceae</taxon>
        <taxon>Linum</taxon>
    </lineage>
</organism>
<evidence type="ECO:0000256" key="2">
    <source>
        <dbReference type="SAM" id="MobiDB-lite"/>
    </source>
</evidence>
<evidence type="ECO:0000256" key="1">
    <source>
        <dbReference type="SAM" id="Coils"/>
    </source>
</evidence>
<feature type="compositionally biased region" description="Polar residues" evidence="2">
    <location>
        <begin position="222"/>
        <end position="232"/>
    </location>
</feature>
<feature type="compositionally biased region" description="Basic and acidic residues" evidence="2">
    <location>
        <begin position="162"/>
        <end position="177"/>
    </location>
</feature>
<dbReference type="InterPro" id="IPR036869">
    <property type="entry name" value="J_dom_sf"/>
</dbReference>
<gene>
    <name evidence="3" type="ORF">LITE_LOCUS27297</name>
</gene>
<evidence type="ECO:0000313" key="4">
    <source>
        <dbReference type="Proteomes" id="UP001154282"/>
    </source>
</evidence>
<name>A0AAV0M942_9ROSI</name>
<feature type="compositionally biased region" description="Basic and acidic residues" evidence="2">
    <location>
        <begin position="284"/>
        <end position="296"/>
    </location>
</feature>
<evidence type="ECO:0008006" key="5">
    <source>
        <dbReference type="Google" id="ProtNLM"/>
    </source>
</evidence>
<dbReference type="PANTHER" id="PTHR36335">
    <property type="entry name" value="CHAPERONE DNAJ-DOMAIN SUPERFAMILY PROTEIN"/>
    <property type="match status" value="1"/>
</dbReference>
<feature type="compositionally biased region" description="Basic and acidic residues" evidence="2">
    <location>
        <begin position="349"/>
        <end position="379"/>
    </location>
</feature>
<dbReference type="EMBL" id="CAMGYJ010000007">
    <property type="protein sequence ID" value="CAI0442534.1"/>
    <property type="molecule type" value="Genomic_DNA"/>
</dbReference>
<dbReference type="CDD" id="cd06257">
    <property type="entry name" value="DnaJ"/>
    <property type="match status" value="1"/>
</dbReference>
<feature type="compositionally biased region" description="Polar residues" evidence="2">
    <location>
        <begin position="133"/>
        <end position="143"/>
    </location>
</feature>
<feature type="compositionally biased region" description="Low complexity" evidence="2">
    <location>
        <begin position="182"/>
        <end position="194"/>
    </location>
</feature>
<evidence type="ECO:0000313" key="3">
    <source>
        <dbReference type="EMBL" id="CAI0442534.1"/>
    </source>
</evidence>
<feature type="region of interest" description="Disordered" evidence="2">
    <location>
        <begin position="70"/>
        <end position="144"/>
    </location>
</feature>
<dbReference type="Proteomes" id="UP001154282">
    <property type="component" value="Unassembled WGS sequence"/>
</dbReference>
<sequence length="589" mass="67089">MRGEGLSRDCSQSRPCSGKKTLRACKMKDKIDNVVVIDIDSDGYDDVSSFDVPKKQKKVSDIPRLFQQKRRPSHVLREGNRVSFEGAISIDDDDDDDDRDDEDDNNLNFRSRKVDPSGVRGNRNKNVRVDGMPSSSTFGNTHKFTVDADDDCEFIWCRRSTDYRPKHNKPHTDESTSRNRFGYYSDSESGSSESDSSDCEILDGSHGNPWEQWEKASKRQKSNISKDQSGAQDTEACYNYSTDTRQNADLGNSSRQTSLDEDQETGREHTSACSTPGFPAPDQDNQKFQDKDRSSCEDGVLGNVDNLGKSSVHKSQESPHKAACSNGIASKGVEELAPVENYAQSSDEISEKSGHQDMEMPHAEEVPRRDQLHTTENKPETSGSEEVEKTFAEPVSEFQQCGETNQLFASPVDAFLSQGNIINDREKLKETEEYKRATEEEWEARHQQLRIQAEEAHRLRKRKKAEALRISDMERRQKERLEEMRKTQKKDEENLNMKERLRVQMRKDLSLLESRCFDLASVLRGLGIDVGSGFFPPTSREVHAAYKRALLKFHPDRASRTDIRQQVEAEEKFKLISRMKEKFLPASLC</sequence>
<feature type="compositionally biased region" description="Polar residues" evidence="2">
    <location>
        <begin position="239"/>
        <end position="257"/>
    </location>
</feature>
<dbReference type="InterPro" id="IPR001623">
    <property type="entry name" value="DnaJ_domain"/>
</dbReference>
<keyword evidence="4" id="KW-1185">Reference proteome</keyword>
<feature type="compositionally biased region" description="Acidic residues" evidence="2">
    <location>
        <begin position="90"/>
        <end position="105"/>
    </location>
</feature>
<feature type="coiled-coil region" evidence="1">
    <location>
        <begin position="439"/>
        <end position="501"/>
    </location>
</feature>